<comment type="similarity">
    <text evidence="7">Belongs to the ThrE exporter (TC 2.A.79) family.</text>
</comment>
<comment type="subcellular location">
    <subcellularLocation>
        <location evidence="1">Cell membrane</location>
        <topology evidence="1">Multi-pass membrane protein</topology>
    </subcellularLocation>
</comment>
<gene>
    <name evidence="10" type="ORF">KGMB03357_11080</name>
</gene>
<dbReference type="EMBL" id="BHVZ01000001">
    <property type="protein sequence ID" value="GCB29447.1"/>
    <property type="molecule type" value="Genomic_DNA"/>
</dbReference>
<dbReference type="GO" id="GO:0015744">
    <property type="term" value="P:succinate transport"/>
    <property type="evidence" value="ECO:0007669"/>
    <property type="project" value="TreeGrafter"/>
</dbReference>
<evidence type="ECO:0000256" key="6">
    <source>
        <dbReference type="ARBA" id="ARBA00023136"/>
    </source>
</evidence>
<feature type="domain" description="Threonine/Serine exporter ThrE" evidence="9">
    <location>
        <begin position="13"/>
        <end position="136"/>
    </location>
</feature>
<feature type="transmembrane region" description="Helical" evidence="8">
    <location>
        <begin position="33"/>
        <end position="51"/>
    </location>
</feature>
<evidence type="ECO:0000256" key="2">
    <source>
        <dbReference type="ARBA" id="ARBA00022475"/>
    </source>
</evidence>
<feature type="transmembrane region" description="Helical" evidence="8">
    <location>
        <begin position="6"/>
        <end position="26"/>
    </location>
</feature>
<dbReference type="GeneID" id="86194103"/>
<evidence type="ECO:0000313" key="11">
    <source>
        <dbReference type="Proteomes" id="UP000287361"/>
    </source>
</evidence>
<keyword evidence="3" id="KW-0997">Cell inner membrane</keyword>
<organism evidence="10 11">
    <name type="scientific">Anaerotignum faecicola</name>
    <dbReference type="NCBI Taxonomy" id="2358141"/>
    <lineage>
        <taxon>Bacteria</taxon>
        <taxon>Bacillati</taxon>
        <taxon>Bacillota</taxon>
        <taxon>Clostridia</taxon>
        <taxon>Lachnospirales</taxon>
        <taxon>Anaerotignaceae</taxon>
        <taxon>Anaerotignum</taxon>
    </lineage>
</organism>
<keyword evidence="11" id="KW-1185">Reference proteome</keyword>
<accession>A0A401LCZ8</accession>
<dbReference type="AlphaFoldDB" id="A0A401LCZ8"/>
<dbReference type="PANTHER" id="PTHR34390">
    <property type="entry name" value="UPF0442 PROTEIN YJJB-RELATED"/>
    <property type="match status" value="1"/>
</dbReference>
<dbReference type="PANTHER" id="PTHR34390:SF1">
    <property type="entry name" value="SUCCINATE TRANSPORTER SUBUNIT YJJB-RELATED"/>
    <property type="match status" value="1"/>
</dbReference>
<dbReference type="Proteomes" id="UP000287361">
    <property type="component" value="Unassembled WGS sequence"/>
</dbReference>
<protein>
    <submittedName>
        <fullName evidence="10">Membrane protein</fullName>
    </submittedName>
</protein>
<feature type="transmembrane region" description="Helical" evidence="8">
    <location>
        <begin position="121"/>
        <end position="146"/>
    </location>
</feature>
<evidence type="ECO:0000256" key="7">
    <source>
        <dbReference type="ARBA" id="ARBA00034125"/>
    </source>
</evidence>
<reference evidence="10 11" key="1">
    <citation type="submission" date="2018-10" db="EMBL/GenBank/DDBJ databases">
        <title>Draft Genome Sequence of Anaerotignum sp. KCTC 15736.</title>
        <authorList>
            <person name="Choi S.H."/>
            <person name="Kim J.S."/>
            <person name="Kang S.W."/>
            <person name="Lee J.S."/>
            <person name="Park S.H."/>
        </authorList>
    </citation>
    <scope>NUCLEOTIDE SEQUENCE [LARGE SCALE GENOMIC DNA]</scope>
    <source>
        <strain evidence="10 11">KCTC 15736</strain>
    </source>
</reference>
<dbReference type="RefSeq" id="WP_016406904.1">
    <property type="nucleotide sequence ID" value="NZ_DAVZTY010000006.1"/>
</dbReference>
<evidence type="ECO:0000256" key="5">
    <source>
        <dbReference type="ARBA" id="ARBA00022989"/>
    </source>
</evidence>
<evidence type="ECO:0000256" key="4">
    <source>
        <dbReference type="ARBA" id="ARBA00022692"/>
    </source>
</evidence>
<evidence type="ECO:0000256" key="1">
    <source>
        <dbReference type="ARBA" id="ARBA00004651"/>
    </source>
</evidence>
<dbReference type="InterPro" id="IPR024528">
    <property type="entry name" value="ThrE_2"/>
</dbReference>
<name>A0A401LCZ8_9FIRM</name>
<evidence type="ECO:0000256" key="8">
    <source>
        <dbReference type="SAM" id="Phobius"/>
    </source>
</evidence>
<comment type="caution">
    <text evidence="10">The sequence shown here is derived from an EMBL/GenBank/DDBJ whole genome shotgun (WGS) entry which is preliminary data.</text>
</comment>
<keyword evidence="5 8" id="KW-1133">Transmembrane helix</keyword>
<evidence type="ECO:0000259" key="9">
    <source>
        <dbReference type="Pfam" id="PF12821"/>
    </source>
</evidence>
<feature type="transmembrane region" description="Helical" evidence="8">
    <location>
        <begin position="83"/>
        <end position="101"/>
    </location>
</feature>
<dbReference type="OrthoDB" id="9810047at2"/>
<proteinExistence type="inferred from homology"/>
<dbReference type="Pfam" id="PF12821">
    <property type="entry name" value="ThrE_2"/>
    <property type="match status" value="1"/>
</dbReference>
<feature type="transmembrane region" description="Helical" evidence="8">
    <location>
        <begin position="57"/>
        <end position="76"/>
    </location>
</feature>
<keyword evidence="6 8" id="KW-0472">Membrane</keyword>
<keyword evidence="2" id="KW-1003">Cell membrane</keyword>
<keyword evidence="4 8" id="KW-0812">Transmembrane</keyword>
<sequence length="155" mass="17083">MNTTLFFYLVHPLVALFASVGYAIVCNAPRKEIPYCGLTAFLCWLVYQLVLRHDGSSFLATLLATFAATGFARFLSYHRMLPTIVYHIPGILPLVPGAAVYRCITSAMESRVLETTANILTALKLAGAIGIGSVIILVLPQAWFSFFPRLKRKNS</sequence>
<dbReference type="GO" id="GO:0005886">
    <property type="term" value="C:plasma membrane"/>
    <property type="evidence" value="ECO:0007669"/>
    <property type="project" value="UniProtKB-SubCell"/>
</dbReference>
<evidence type="ECO:0000256" key="3">
    <source>
        <dbReference type="ARBA" id="ARBA00022519"/>
    </source>
</evidence>
<evidence type="ECO:0000313" key="10">
    <source>
        <dbReference type="EMBL" id="GCB29447.1"/>
    </source>
</evidence>
<dbReference type="InterPro" id="IPR050539">
    <property type="entry name" value="ThrE_Dicarb/AminoAcid_Exp"/>
</dbReference>